<dbReference type="InterPro" id="IPR007757">
    <property type="entry name" value="MT-A70-like"/>
</dbReference>
<proteinExistence type="inferred from homology"/>
<name>A0ABP0ZI07_9ASCO</name>
<dbReference type="Proteomes" id="UP001497383">
    <property type="component" value="Chromosome 1"/>
</dbReference>
<keyword evidence="4" id="KW-0949">S-adenosyl-L-methionine</keyword>
<evidence type="ECO:0000256" key="2">
    <source>
        <dbReference type="ARBA" id="ARBA00022603"/>
    </source>
</evidence>
<dbReference type="EC" id="2.1.1.348" evidence="1"/>
<reference evidence="8 9" key="1">
    <citation type="submission" date="2024-03" db="EMBL/GenBank/DDBJ databases">
        <authorList>
            <person name="Brejova B."/>
        </authorList>
    </citation>
    <scope>NUCLEOTIDE SEQUENCE [LARGE SCALE GENOMIC DNA]</scope>
    <source>
        <strain evidence="8 9">CBS 14171</strain>
    </source>
</reference>
<dbReference type="SUPFAM" id="SSF53335">
    <property type="entry name" value="S-adenosyl-L-methionine-dependent methyltransferases"/>
    <property type="match status" value="1"/>
</dbReference>
<keyword evidence="3" id="KW-0808">Transferase</keyword>
<keyword evidence="9" id="KW-1185">Reference proteome</keyword>
<evidence type="ECO:0000256" key="4">
    <source>
        <dbReference type="ARBA" id="ARBA00022691"/>
    </source>
</evidence>
<dbReference type="RefSeq" id="XP_066827132.1">
    <property type="nucleotide sequence ID" value="XM_066971883.1"/>
</dbReference>
<accession>A0ABP0ZI07</accession>
<evidence type="ECO:0000256" key="3">
    <source>
        <dbReference type="ARBA" id="ARBA00022679"/>
    </source>
</evidence>
<evidence type="ECO:0000313" key="8">
    <source>
        <dbReference type="EMBL" id="CAK9435467.1"/>
    </source>
</evidence>
<dbReference type="PANTHER" id="PTHR12829:SF7">
    <property type="entry name" value="N6-ADENOSINE-METHYLTRANSFERASE CATALYTIC SUBUNIT"/>
    <property type="match status" value="1"/>
</dbReference>
<comment type="catalytic activity">
    <reaction evidence="5">
        <text>an adenosine in mRNA + S-adenosyl-L-methionine = an N(6)-methyladenosine in mRNA + S-adenosyl-L-homocysteine + H(+)</text>
        <dbReference type="Rhea" id="RHEA:55584"/>
        <dbReference type="Rhea" id="RHEA-COMP:12414"/>
        <dbReference type="Rhea" id="RHEA-COMP:12417"/>
        <dbReference type="ChEBI" id="CHEBI:15378"/>
        <dbReference type="ChEBI" id="CHEBI:57856"/>
        <dbReference type="ChEBI" id="CHEBI:59789"/>
        <dbReference type="ChEBI" id="CHEBI:74411"/>
        <dbReference type="ChEBI" id="CHEBI:74449"/>
        <dbReference type="EC" id="2.1.1.348"/>
    </reaction>
</comment>
<keyword evidence="2" id="KW-0489">Methyltransferase</keyword>
<dbReference type="PROSITE" id="PS51143">
    <property type="entry name" value="MT_A70"/>
    <property type="match status" value="1"/>
</dbReference>
<feature type="compositionally biased region" description="Basic and acidic residues" evidence="7">
    <location>
        <begin position="142"/>
        <end position="154"/>
    </location>
</feature>
<comment type="similarity">
    <text evidence="6">Belongs to the MT-A70-like family.</text>
</comment>
<evidence type="ECO:0000256" key="5">
    <source>
        <dbReference type="ARBA" id="ARBA00048957"/>
    </source>
</evidence>
<evidence type="ECO:0000256" key="6">
    <source>
        <dbReference type="PROSITE-ProRule" id="PRU00489"/>
    </source>
</evidence>
<dbReference type="EMBL" id="OZ022405">
    <property type="protein sequence ID" value="CAK9435467.1"/>
    <property type="molecule type" value="Genomic_DNA"/>
</dbReference>
<dbReference type="InterPro" id="IPR029063">
    <property type="entry name" value="SAM-dependent_MTases_sf"/>
</dbReference>
<feature type="region of interest" description="Disordered" evidence="7">
    <location>
        <begin position="106"/>
        <end position="160"/>
    </location>
</feature>
<gene>
    <name evidence="8" type="ORF">LODBEIA_P01940</name>
</gene>
<dbReference type="Pfam" id="PF05063">
    <property type="entry name" value="MT-A70"/>
    <property type="match status" value="1"/>
</dbReference>
<organism evidence="8 9">
    <name type="scientific">Lodderomyces beijingensis</name>
    <dbReference type="NCBI Taxonomy" id="1775926"/>
    <lineage>
        <taxon>Eukaryota</taxon>
        <taxon>Fungi</taxon>
        <taxon>Dikarya</taxon>
        <taxon>Ascomycota</taxon>
        <taxon>Saccharomycotina</taxon>
        <taxon>Pichiomycetes</taxon>
        <taxon>Debaryomycetaceae</taxon>
        <taxon>Candida/Lodderomyces clade</taxon>
        <taxon>Lodderomyces</taxon>
    </lineage>
</organism>
<evidence type="ECO:0000256" key="1">
    <source>
        <dbReference type="ARBA" id="ARBA00012160"/>
    </source>
</evidence>
<evidence type="ECO:0000256" key="7">
    <source>
        <dbReference type="SAM" id="MobiDB-lite"/>
    </source>
</evidence>
<evidence type="ECO:0000313" key="9">
    <source>
        <dbReference type="Proteomes" id="UP001497383"/>
    </source>
</evidence>
<sequence>MLYRLNDFEAITDFLIEYHEKLSDFPSYRDFWKVYPLFVNFCSPHKCVTSQQDFKAYLLQFTAISKAIKFKPDLVSCSDRDLGRVRIEWISIDALKILKKKLQQNDDESTKTNTNIHTKNNTKTSIKTSSKNKTTNRTTSKTKSEKNEQPRQETPRSQTLLDFAQDKSCQTAPLAEATHLTLNIVLEFLNKHTAKTILGKQRAHLNTQTTPFPLVCSEPKHALSLANVGLNRRDLANSNLRQLSSETAVHHRIHQSRNSLNLETYQCSLDKIHFLPIVYNHTDLNLGDCSYLDTCHKMKTCRYLHYYTLNPVAKPGHATAKPQTAAATKASDYTLGQCFTESFRQITPPQWISCDVRLLPFKILGKFAAIISDPAWDIHMSLPYSTCKDDELLELPMHELQDEGIIMLWVTGRSIEIGRRALLKWGYSVSDEMIWIKLNQLKRTIVTGRTGHWLNHSKEHLLVGLKGNPIWLNCKIDTDVVVSNTRETSRKPDEFYEIIERMVGKHARKLEIFGRTHNTRPGWLTIGNQLQGVSLSEPELRHKYETYVSSHM</sequence>
<feature type="compositionally biased region" description="Low complexity" evidence="7">
    <location>
        <begin position="111"/>
        <end position="141"/>
    </location>
</feature>
<protein>
    <recommendedName>
        <fullName evidence="1">mRNA m(6)A methyltransferase</fullName>
        <ecNumber evidence="1">2.1.1.348</ecNumber>
    </recommendedName>
</protein>
<dbReference type="GeneID" id="92205390"/>
<dbReference type="PANTHER" id="PTHR12829">
    <property type="entry name" value="N6-ADENOSINE-METHYLTRANSFERASE"/>
    <property type="match status" value="1"/>
</dbReference>